<dbReference type="PANTHER" id="PTHR35486">
    <property type="entry name" value="EXPRESSED PROTEIN"/>
    <property type="match status" value="1"/>
</dbReference>
<feature type="region of interest" description="Disordered" evidence="1">
    <location>
        <begin position="248"/>
        <end position="290"/>
    </location>
</feature>
<dbReference type="EMBL" id="GEVL01020979">
    <property type="protein sequence ID" value="JAU56362.1"/>
    <property type="molecule type" value="Transcribed_RNA"/>
</dbReference>
<dbReference type="PANTHER" id="PTHR35486:SF2">
    <property type="entry name" value="(RAPE) HYPOTHETICAL PROTEIN"/>
    <property type="match status" value="1"/>
</dbReference>
<organism evidence="2">
    <name type="scientific">Noccaea caerulescens</name>
    <name type="common">Alpine penny-cress</name>
    <name type="synonym">Thlaspi caerulescens</name>
    <dbReference type="NCBI Taxonomy" id="107243"/>
    <lineage>
        <taxon>Eukaryota</taxon>
        <taxon>Viridiplantae</taxon>
        <taxon>Streptophyta</taxon>
        <taxon>Embryophyta</taxon>
        <taxon>Tracheophyta</taxon>
        <taxon>Spermatophyta</taxon>
        <taxon>Magnoliopsida</taxon>
        <taxon>eudicotyledons</taxon>
        <taxon>Gunneridae</taxon>
        <taxon>Pentapetalae</taxon>
        <taxon>rosids</taxon>
        <taxon>malvids</taxon>
        <taxon>Brassicales</taxon>
        <taxon>Brassicaceae</taxon>
        <taxon>Coluteocarpeae</taxon>
        <taxon>Noccaea</taxon>
    </lineage>
</organism>
<evidence type="ECO:0000256" key="1">
    <source>
        <dbReference type="SAM" id="MobiDB-lite"/>
    </source>
</evidence>
<protein>
    <submittedName>
        <fullName evidence="2">Uncharacterized protein</fullName>
    </submittedName>
</protein>
<sequence>MLEEEDKIFTTRSSACFLSSLQAVTSLQQRNSRGIKFLAAKISLSSLNLSSFSHFPPMRCKRHTVDLSSNFGVCASCLRERLLSLAASAAATAAAEDNFHRQPRKSNNPPPPLLIFPRSVSPYVTRRKSDAGGVDSLTSNRRFFTTPQVDLGYSCKDFESNRSSKSKEGKISRFSNLFRTRSEDLYSNPKSDPRSSCDVSEASSSSSWSWISSILSTGRSKRQPNTASYIEDVIAGRRPQRVFCRGMSPARDTEHEDENEPPSESIEETPGISRKTPATKTPGRRKGIGKSMSGIGFCLSPLVRASPNCPFKRKMRFPSEFVGNSGEITAPEKPHISAAASFCANRSKKLVDLGRVNCRR</sequence>
<reference evidence="2" key="1">
    <citation type="submission" date="2016-07" db="EMBL/GenBank/DDBJ databases">
        <title>De novo transcriptome assembly of four accessions of the metal hyperaccumulator plant Noccaea caerulescens.</title>
        <authorList>
            <person name="Blande D."/>
            <person name="Halimaa P."/>
            <person name="Tervahauta A.I."/>
            <person name="Aarts M.G."/>
            <person name="Karenlampi S.O."/>
        </authorList>
    </citation>
    <scope>NUCLEOTIDE SEQUENCE</scope>
</reference>
<gene>
    <name evidence="2" type="ORF">LE_TR19786_c0_g1_i1_g.63446</name>
</gene>
<evidence type="ECO:0000313" key="2">
    <source>
        <dbReference type="EMBL" id="JAU56362.1"/>
    </source>
</evidence>
<accession>A0A1J3GJH7</accession>
<dbReference type="AlphaFoldDB" id="A0A1J3GJH7"/>
<name>A0A1J3GJH7_NOCCA</name>
<feature type="compositionally biased region" description="Acidic residues" evidence="1">
    <location>
        <begin position="255"/>
        <end position="267"/>
    </location>
</feature>
<proteinExistence type="predicted"/>